<name>Q97H69_CLOAB</name>
<evidence type="ECO:0000259" key="2">
    <source>
        <dbReference type="Pfam" id="PF12945"/>
    </source>
</evidence>
<dbReference type="Pfam" id="PF07238">
    <property type="entry name" value="PilZ"/>
    <property type="match status" value="1"/>
</dbReference>
<reference evidence="3 4" key="1">
    <citation type="journal article" date="2001" name="J. Bacteriol.">
        <title>Genome sequence and comparative analysis of the solvent-producing bacterium Clostridium acetobutylicum.</title>
        <authorList>
            <person name="Nolling J."/>
            <person name="Breton G."/>
            <person name="Omelchenko M.V."/>
            <person name="Makarova K.S."/>
            <person name="Zeng Q."/>
            <person name="Gibson R."/>
            <person name="Lee H.M."/>
            <person name="Dubois J."/>
            <person name="Qiu D."/>
            <person name="Hitti J."/>
            <person name="Wolf Y.I."/>
            <person name="Tatusov R.L."/>
            <person name="Sabathe F."/>
            <person name="Doucette-Stamm L."/>
            <person name="Soucaille P."/>
            <person name="Daly M.J."/>
            <person name="Bennett G.N."/>
            <person name="Koonin E.V."/>
            <person name="Smith D.R."/>
        </authorList>
    </citation>
    <scope>NUCLEOTIDE SEQUENCE [LARGE SCALE GENOMIC DNA]</scope>
    <source>
        <strain evidence="4">ATCC 824 / DSM 792 / JCM 1419 / LMG 5710 / VKM B-1787</strain>
    </source>
</reference>
<proteinExistence type="predicted"/>
<evidence type="ECO:0000259" key="1">
    <source>
        <dbReference type="Pfam" id="PF07238"/>
    </source>
</evidence>
<dbReference type="AlphaFoldDB" id="Q97H69"/>
<dbReference type="eggNOG" id="COG5581">
    <property type="taxonomic scope" value="Bacteria"/>
</dbReference>
<dbReference type="Pfam" id="PF12945">
    <property type="entry name" value="PilZNR"/>
    <property type="match status" value="1"/>
</dbReference>
<dbReference type="EMBL" id="AE001437">
    <property type="protein sequence ID" value="AAK80102.1"/>
    <property type="molecule type" value="Genomic_DNA"/>
</dbReference>
<dbReference type="RefSeq" id="WP_010965443.1">
    <property type="nucleotide sequence ID" value="NC_003030.1"/>
</dbReference>
<feature type="domain" description="PilZ" evidence="1">
    <location>
        <begin position="97"/>
        <end position="212"/>
    </location>
</feature>
<dbReference type="KEGG" id="cac:CA_C2144"/>
<dbReference type="Proteomes" id="UP000000814">
    <property type="component" value="Chromosome"/>
</dbReference>
<protein>
    <submittedName>
        <fullName evidence="3">Uncharacterized protein, YPFA B.subtilis ortholog</fullName>
    </submittedName>
</protein>
<feature type="domain" description="Type III secretion system flagellar brake protein YcgR PilZN" evidence="2">
    <location>
        <begin position="9"/>
        <end position="88"/>
    </location>
</feature>
<dbReference type="InterPro" id="IPR009926">
    <property type="entry name" value="T3SS_YcgR_PilZN"/>
</dbReference>
<dbReference type="GO" id="GO:0035438">
    <property type="term" value="F:cyclic-di-GMP binding"/>
    <property type="evidence" value="ECO:0007669"/>
    <property type="project" value="InterPro"/>
</dbReference>
<keyword evidence="4" id="KW-1185">Reference proteome</keyword>
<dbReference type="OrthoDB" id="3493at2"/>
<organism evidence="3 4">
    <name type="scientific">Clostridium acetobutylicum (strain ATCC 824 / DSM 792 / JCM 1419 / IAM 19013 / LMG 5710 / NBRC 13948 / NRRL B-527 / VKM B-1787 / 2291 / W)</name>
    <dbReference type="NCBI Taxonomy" id="272562"/>
    <lineage>
        <taxon>Bacteria</taxon>
        <taxon>Bacillati</taxon>
        <taxon>Bacillota</taxon>
        <taxon>Clostridia</taxon>
        <taxon>Eubacteriales</taxon>
        <taxon>Clostridiaceae</taxon>
        <taxon>Clostridium</taxon>
    </lineage>
</organism>
<evidence type="ECO:0000313" key="4">
    <source>
        <dbReference type="Proteomes" id="UP000000814"/>
    </source>
</evidence>
<gene>
    <name evidence="3" type="ordered locus">CA_C2144</name>
</gene>
<dbReference type="Gene3D" id="2.40.10.220">
    <property type="entry name" value="predicted glycosyltransferase like domains"/>
    <property type="match status" value="1"/>
</dbReference>
<dbReference type="InterPro" id="IPR009875">
    <property type="entry name" value="PilZ_domain"/>
</dbReference>
<dbReference type="PIR" id="C97164">
    <property type="entry name" value="C97164"/>
</dbReference>
<accession>Q97H69</accession>
<dbReference type="PATRIC" id="fig|272562.8.peg.2346"/>
<dbReference type="STRING" id="272562.CA_C2144"/>
<sequence length="222" mass="25779">MGDLSFIAINDKCEVVLDNEIYKSNIQGIEEKYIAISLPVANGTYAIMHKGDMTEIWCYHDNQVYSFTSTVIERKKEDAIKLILISKPSYENIKRVQRRKNFRVDLIESIKYKVLNKNVVKTEIEKLKEASEEFSDGYMIDLSGGGLKIRIKQKPNVGDSIFVNLPIGDQKLFLISTCVRAIREVNGEYLCGLEFDDDIDERIREHIINYTFNIMRKHMKKR</sequence>
<dbReference type="HOGENOM" id="CLU_086342_1_1_9"/>
<dbReference type="GeneID" id="44998624"/>
<evidence type="ECO:0000313" key="3">
    <source>
        <dbReference type="EMBL" id="AAK80102.1"/>
    </source>
</evidence>
<dbReference type="SUPFAM" id="SSF141371">
    <property type="entry name" value="PilZ domain-like"/>
    <property type="match status" value="1"/>
</dbReference>